<evidence type="ECO:0000256" key="2">
    <source>
        <dbReference type="ARBA" id="ARBA00008854"/>
    </source>
</evidence>
<dbReference type="STRING" id="766136.BHF68_06310"/>
<gene>
    <name evidence="6" type="ORF">BHF68_06310</name>
</gene>
<dbReference type="AlphaFoldDB" id="A0A1E5G1B1"/>
<evidence type="ECO:0008006" key="8">
    <source>
        <dbReference type="Google" id="ProtNLM"/>
    </source>
</evidence>
<organism evidence="6 7">
    <name type="scientific">Desulfuribacillus alkaliarsenatis</name>
    <dbReference type="NCBI Taxonomy" id="766136"/>
    <lineage>
        <taxon>Bacteria</taxon>
        <taxon>Bacillati</taxon>
        <taxon>Bacillota</taxon>
        <taxon>Desulfuribacillia</taxon>
        <taxon>Desulfuribacillales</taxon>
        <taxon>Desulfuribacillaceae</taxon>
        <taxon>Desulfuribacillus</taxon>
    </lineage>
</organism>
<keyword evidence="5" id="KW-0472">Membrane</keyword>
<reference evidence="6 7" key="1">
    <citation type="submission" date="2016-09" db="EMBL/GenBank/DDBJ databases">
        <title>Draft genome sequence for the type strain of Desulfuribacillus alkaliarsenatis AHT28, an obligately anaerobic, sulfidogenic bacterium isolated from Russian soda lake sediments.</title>
        <authorList>
            <person name="Abin C.A."/>
            <person name="Hollibaugh J.T."/>
        </authorList>
    </citation>
    <scope>NUCLEOTIDE SEQUENCE [LARGE SCALE GENOMIC DNA]</scope>
    <source>
        <strain evidence="6 7">AHT28</strain>
    </source>
</reference>
<evidence type="ECO:0000256" key="1">
    <source>
        <dbReference type="ARBA" id="ARBA00004167"/>
    </source>
</evidence>
<sequence>MLWIFAAIIILALFSIITYNRLIAKRNAVANAWAGIDTQLQRRYDLIPNLVETVKGYMEHEKTVLENVTKARTAFMNAGNVKEQAEAENMMAGALKTLFAVSENYPDLKASQNFMMLQEELAGTENKISYSRQRYNNSVMDYNTALQVFPNNIFANMFNFKPADSFAVESEEARKAVRVQF</sequence>
<evidence type="ECO:0000313" key="6">
    <source>
        <dbReference type="EMBL" id="OEF96685.1"/>
    </source>
</evidence>
<comment type="similarity">
    <text evidence="2">Belongs to the LemA family.</text>
</comment>
<comment type="caution">
    <text evidence="6">The sequence shown here is derived from an EMBL/GenBank/DDBJ whole genome shotgun (WGS) entry which is preliminary data.</text>
</comment>
<comment type="subcellular location">
    <subcellularLocation>
        <location evidence="1">Membrane</location>
        <topology evidence="1">Single-pass membrane protein</topology>
    </subcellularLocation>
</comment>
<dbReference type="PANTHER" id="PTHR34478">
    <property type="entry name" value="PROTEIN LEMA"/>
    <property type="match status" value="1"/>
</dbReference>
<dbReference type="GO" id="GO:0016020">
    <property type="term" value="C:membrane"/>
    <property type="evidence" value="ECO:0007669"/>
    <property type="project" value="UniProtKB-SubCell"/>
</dbReference>
<protein>
    <recommendedName>
        <fullName evidence="8">LemA family protein</fullName>
    </recommendedName>
</protein>
<keyword evidence="7" id="KW-1185">Reference proteome</keyword>
<evidence type="ECO:0000256" key="3">
    <source>
        <dbReference type="ARBA" id="ARBA00022692"/>
    </source>
</evidence>
<dbReference type="SUPFAM" id="SSF140478">
    <property type="entry name" value="LemA-like"/>
    <property type="match status" value="1"/>
</dbReference>
<dbReference type="OrthoDB" id="9804152at2"/>
<evidence type="ECO:0000313" key="7">
    <source>
        <dbReference type="Proteomes" id="UP000094296"/>
    </source>
</evidence>
<dbReference type="Pfam" id="PF04011">
    <property type="entry name" value="LemA"/>
    <property type="match status" value="1"/>
</dbReference>
<dbReference type="InterPro" id="IPR023353">
    <property type="entry name" value="LemA-like_dom_sf"/>
</dbReference>
<dbReference type="Gene3D" id="1.20.1440.20">
    <property type="entry name" value="LemA-like domain"/>
    <property type="match status" value="1"/>
</dbReference>
<proteinExistence type="inferred from homology"/>
<accession>A0A1E5G1B1</accession>
<dbReference type="InterPro" id="IPR007156">
    <property type="entry name" value="MamQ_LemA"/>
</dbReference>
<evidence type="ECO:0000256" key="5">
    <source>
        <dbReference type="ARBA" id="ARBA00023136"/>
    </source>
</evidence>
<dbReference type="PANTHER" id="PTHR34478:SF2">
    <property type="entry name" value="MEMBRANE PROTEIN"/>
    <property type="match status" value="1"/>
</dbReference>
<dbReference type="EMBL" id="MIJE01000030">
    <property type="protein sequence ID" value="OEF96685.1"/>
    <property type="molecule type" value="Genomic_DNA"/>
</dbReference>
<dbReference type="RefSeq" id="WP_069643268.1">
    <property type="nucleotide sequence ID" value="NZ_MIJE01000030.1"/>
</dbReference>
<name>A0A1E5G1B1_9FIRM</name>
<dbReference type="Proteomes" id="UP000094296">
    <property type="component" value="Unassembled WGS sequence"/>
</dbReference>
<evidence type="ECO:0000256" key="4">
    <source>
        <dbReference type="ARBA" id="ARBA00022989"/>
    </source>
</evidence>
<keyword evidence="3" id="KW-0812">Transmembrane</keyword>
<keyword evidence="4" id="KW-1133">Transmembrane helix</keyword>